<dbReference type="AlphaFoldDB" id="A0A562ZES1"/>
<evidence type="ECO:0000256" key="2">
    <source>
        <dbReference type="ARBA" id="ARBA00023315"/>
    </source>
</evidence>
<dbReference type="OrthoDB" id="9787920at2"/>
<evidence type="ECO:0000313" key="5">
    <source>
        <dbReference type="Proteomes" id="UP000318199"/>
    </source>
</evidence>
<evidence type="ECO:0000259" key="3">
    <source>
        <dbReference type="PROSITE" id="PS51186"/>
    </source>
</evidence>
<sequence>MSDFEIYTPTPEEVHSGELGRRMRQFNYRFVGEYGQVQPVWVSAKDEGAGLVGGLRGFVFLSWLNVELLFVDESARHQGVGRRLLEAAEQKARDLGARNATLNTFEWQARDFYIRQGYEEFGRIDDYISGFYSAYMKKALAP</sequence>
<dbReference type="PANTHER" id="PTHR43877:SF2">
    <property type="entry name" value="AMINOALKYLPHOSPHONATE N-ACETYLTRANSFERASE-RELATED"/>
    <property type="match status" value="1"/>
</dbReference>
<gene>
    <name evidence="4" type="ORF">FN976_27115</name>
</gene>
<evidence type="ECO:0000313" key="4">
    <source>
        <dbReference type="EMBL" id="TWO66052.1"/>
    </source>
</evidence>
<dbReference type="SUPFAM" id="SSF55729">
    <property type="entry name" value="Acyl-CoA N-acyltransferases (Nat)"/>
    <property type="match status" value="1"/>
</dbReference>
<dbReference type="RefSeq" id="WP_145896919.1">
    <property type="nucleotide sequence ID" value="NZ_VOBQ01000027.1"/>
</dbReference>
<feature type="domain" description="N-acetyltransferase" evidence="3">
    <location>
        <begin position="1"/>
        <end position="141"/>
    </location>
</feature>
<dbReference type="Proteomes" id="UP000318199">
    <property type="component" value="Unassembled WGS sequence"/>
</dbReference>
<dbReference type="InterPro" id="IPR000182">
    <property type="entry name" value="GNAT_dom"/>
</dbReference>
<evidence type="ECO:0000256" key="1">
    <source>
        <dbReference type="ARBA" id="ARBA00022679"/>
    </source>
</evidence>
<proteinExistence type="predicted"/>
<dbReference type="Gene3D" id="3.40.630.30">
    <property type="match status" value="1"/>
</dbReference>
<keyword evidence="1 4" id="KW-0808">Transferase</keyword>
<keyword evidence="2" id="KW-0012">Acyltransferase</keyword>
<protein>
    <submittedName>
        <fullName evidence="4">GNAT family N-acetyltransferase</fullName>
    </submittedName>
</protein>
<dbReference type="EMBL" id="VOBQ01000027">
    <property type="protein sequence ID" value="TWO66052.1"/>
    <property type="molecule type" value="Genomic_DNA"/>
</dbReference>
<dbReference type="PROSITE" id="PS51186">
    <property type="entry name" value="GNAT"/>
    <property type="match status" value="1"/>
</dbReference>
<name>A0A562ZES1_9BURK</name>
<dbReference type="PANTHER" id="PTHR43877">
    <property type="entry name" value="AMINOALKYLPHOSPHONATE N-ACETYLTRANSFERASE-RELATED-RELATED"/>
    <property type="match status" value="1"/>
</dbReference>
<dbReference type="GO" id="GO:0016747">
    <property type="term" value="F:acyltransferase activity, transferring groups other than amino-acyl groups"/>
    <property type="evidence" value="ECO:0007669"/>
    <property type="project" value="InterPro"/>
</dbReference>
<dbReference type="Pfam" id="PF13508">
    <property type="entry name" value="Acetyltransf_7"/>
    <property type="match status" value="1"/>
</dbReference>
<comment type="caution">
    <text evidence="4">The sequence shown here is derived from an EMBL/GenBank/DDBJ whole genome shotgun (WGS) entry which is preliminary data.</text>
</comment>
<keyword evidence="5" id="KW-1185">Reference proteome</keyword>
<dbReference type="CDD" id="cd04301">
    <property type="entry name" value="NAT_SF"/>
    <property type="match status" value="1"/>
</dbReference>
<reference evidence="4 5" key="1">
    <citation type="submission" date="2019-07" db="EMBL/GenBank/DDBJ databases">
        <title>Caenimonas sedimenti sp. nov., isolated from activated sludge.</title>
        <authorList>
            <person name="Xu J."/>
        </authorList>
    </citation>
    <scope>NUCLEOTIDE SEQUENCE [LARGE SCALE GENOMIC DNA]</scope>
    <source>
        <strain evidence="4 5">HX-9-20</strain>
    </source>
</reference>
<dbReference type="InterPro" id="IPR050832">
    <property type="entry name" value="Bact_Acetyltransf"/>
</dbReference>
<organism evidence="4 5">
    <name type="scientific">Caenimonas sedimenti</name>
    <dbReference type="NCBI Taxonomy" id="2596921"/>
    <lineage>
        <taxon>Bacteria</taxon>
        <taxon>Pseudomonadati</taxon>
        <taxon>Pseudomonadota</taxon>
        <taxon>Betaproteobacteria</taxon>
        <taxon>Burkholderiales</taxon>
        <taxon>Comamonadaceae</taxon>
        <taxon>Caenimonas</taxon>
    </lineage>
</organism>
<accession>A0A562ZES1</accession>
<dbReference type="InterPro" id="IPR016181">
    <property type="entry name" value="Acyl_CoA_acyltransferase"/>
</dbReference>